<evidence type="ECO:0000313" key="3">
    <source>
        <dbReference type="Proteomes" id="UP000766486"/>
    </source>
</evidence>
<name>A0ABY6UWM7_BIOOC</name>
<feature type="transmembrane region" description="Helical" evidence="1">
    <location>
        <begin position="163"/>
        <end position="183"/>
    </location>
</feature>
<gene>
    <name evidence="2" type="ORF">CLO192961_LOCUS389586</name>
</gene>
<evidence type="ECO:0000256" key="1">
    <source>
        <dbReference type="SAM" id="Phobius"/>
    </source>
</evidence>
<dbReference type="Proteomes" id="UP000766486">
    <property type="component" value="Unassembled WGS sequence"/>
</dbReference>
<sequence>MFRLIWLCFLNLGIFALAICVLAGCRSPAEQNYSLVNWNTTKMLTLIWGQECTDATAEFIPNAYKMGSSGVCRVFDSEVTCGGHFPPDLNLAQAVLEDIDKFNSTDAVIQKCRETIDKPVNHSTAKKIGIAMACVIFLSMILGIVSTIVAVKTDEPWGLGTSAVLVCDALTIFVALVLLVAIMNYEGGGYLKEVHAREYSDREMIGIGLWMLLGMFIARMLSNPWVLAGVITILVPIFLAVGFVLIRFRGFMMFM</sequence>
<feature type="transmembrane region" description="Helical" evidence="1">
    <location>
        <begin position="128"/>
        <end position="151"/>
    </location>
</feature>
<keyword evidence="1" id="KW-0812">Transmembrane</keyword>
<feature type="transmembrane region" description="Helical" evidence="1">
    <location>
        <begin position="204"/>
        <end position="221"/>
    </location>
</feature>
<organism evidence="2 3">
    <name type="scientific">Bionectria ochroleuca</name>
    <name type="common">Gliocladium roseum</name>
    <dbReference type="NCBI Taxonomy" id="29856"/>
    <lineage>
        <taxon>Eukaryota</taxon>
        <taxon>Fungi</taxon>
        <taxon>Dikarya</taxon>
        <taxon>Ascomycota</taxon>
        <taxon>Pezizomycotina</taxon>
        <taxon>Sordariomycetes</taxon>
        <taxon>Hypocreomycetidae</taxon>
        <taxon>Hypocreales</taxon>
        <taxon>Bionectriaceae</taxon>
        <taxon>Clonostachys</taxon>
    </lineage>
</organism>
<evidence type="ECO:0000313" key="2">
    <source>
        <dbReference type="EMBL" id="VUC34614.1"/>
    </source>
</evidence>
<feature type="transmembrane region" description="Helical" evidence="1">
    <location>
        <begin position="227"/>
        <end position="246"/>
    </location>
</feature>
<keyword evidence="3" id="KW-1185">Reference proteome</keyword>
<reference evidence="2 3" key="1">
    <citation type="submission" date="2019-06" db="EMBL/GenBank/DDBJ databases">
        <authorList>
            <person name="Broberg M."/>
        </authorList>
    </citation>
    <scope>NUCLEOTIDE SEQUENCE [LARGE SCALE GENOMIC DNA]</scope>
</reference>
<keyword evidence="1" id="KW-0472">Membrane</keyword>
<dbReference type="EMBL" id="CABFNS010000889">
    <property type="protein sequence ID" value="VUC34614.1"/>
    <property type="molecule type" value="Genomic_DNA"/>
</dbReference>
<feature type="transmembrane region" description="Helical" evidence="1">
    <location>
        <begin position="6"/>
        <end position="25"/>
    </location>
</feature>
<keyword evidence="1" id="KW-1133">Transmembrane helix</keyword>
<protein>
    <submittedName>
        <fullName evidence="2">Uncharacterized protein</fullName>
    </submittedName>
</protein>
<proteinExistence type="predicted"/>
<comment type="caution">
    <text evidence="2">The sequence shown here is derived from an EMBL/GenBank/DDBJ whole genome shotgun (WGS) entry which is preliminary data.</text>
</comment>
<dbReference type="PROSITE" id="PS51257">
    <property type="entry name" value="PROKAR_LIPOPROTEIN"/>
    <property type="match status" value="1"/>
</dbReference>
<accession>A0ABY6UWM7</accession>